<evidence type="ECO:0000259" key="2">
    <source>
        <dbReference type="Pfam" id="PF00582"/>
    </source>
</evidence>
<dbReference type="CDD" id="cd00293">
    <property type="entry name" value="USP-like"/>
    <property type="match status" value="1"/>
</dbReference>
<dbReference type="InterPro" id="IPR006015">
    <property type="entry name" value="Universal_stress_UspA"/>
</dbReference>
<dbReference type="Gene3D" id="3.40.50.12370">
    <property type="match status" value="1"/>
</dbReference>
<evidence type="ECO:0000313" key="3">
    <source>
        <dbReference type="EMBL" id="OSQ52605.1"/>
    </source>
</evidence>
<accession>A0A1X4NPG9</accession>
<dbReference type="PANTHER" id="PTHR46268:SF15">
    <property type="entry name" value="UNIVERSAL STRESS PROTEIN HP_0031"/>
    <property type="match status" value="1"/>
</dbReference>
<gene>
    <name evidence="3" type="ORF">MGEO_04350</name>
</gene>
<evidence type="ECO:0000256" key="1">
    <source>
        <dbReference type="ARBA" id="ARBA00008791"/>
    </source>
</evidence>
<dbReference type="AlphaFoldDB" id="A0A1X4NPG9"/>
<keyword evidence="4" id="KW-1185">Reference proteome</keyword>
<dbReference type="InterPro" id="IPR006016">
    <property type="entry name" value="UspA"/>
</dbReference>
<proteinExistence type="inferred from homology"/>
<name>A0A1X4NPG9_9RHOB</name>
<dbReference type="STRING" id="1123756.MGEO_04350"/>
<reference evidence="3 4" key="1">
    <citation type="submission" date="2014-03" db="EMBL/GenBank/DDBJ databases">
        <title>The draft genome sequence of Marivita geojedonensis KCTC 23882.</title>
        <authorList>
            <person name="Lai Q."/>
            <person name="Shao Z."/>
        </authorList>
    </citation>
    <scope>NUCLEOTIDE SEQUENCE [LARGE SCALE GENOMIC DNA]</scope>
    <source>
        <strain evidence="3 4">DPG-138</strain>
    </source>
</reference>
<sequence>MSFKTILAVVTDQSHLSDTISQGISMASALDAHMDVVCLGVDRTQTGYYYAGMNAAVLQETLHQARQDASELAAAAKKQMGQSDLRWGVTEAVCQLADIARFVASHARFADLAILPRPYGEDRGIELEPVVEGALFEGQSPVIVLPENGPELKLPQKVAIGWNESTEALRAVRSALPLLSQAQTAHIVVIDPPKHGPNRSDPGGQLSQYLARHGVKVEIDVLSKTMPRVSDVMRRHVTDISADLVVMGAYGHSRFREAILGGATRNMLENCEVPVFMAH</sequence>
<feature type="domain" description="UspA" evidence="2">
    <location>
        <begin position="157"/>
        <end position="278"/>
    </location>
</feature>
<dbReference type="SUPFAM" id="SSF52402">
    <property type="entry name" value="Adenine nucleotide alpha hydrolases-like"/>
    <property type="match status" value="2"/>
</dbReference>
<dbReference type="PANTHER" id="PTHR46268">
    <property type="entry name" value="STRESS RESPONSE PROTEIN NHAX"/>
    <property type="match status" value="1"/>
</dbReference>
<dbReference type="Pfam" id="PF00582">
    <property type="entry name" value="Usp"/>
    <property type="match status" value="1"/>
</dbReference>
<dbReference type="Proteomes" id="UP000193926">
    <property type="component" value="Unassembled WGS sequence"/>
</dbReference>
<comment type="caution">
    <text evidence="3">The sequence shown here is derived from an EMBL/GenBank/DDBJ whole genome shotgun (WGS) entry which is preliminary data.</text>
</comment>
<dbReference type="OrthoDB" id="9804721at2"/>
<evidence type="ECO:0000313" key="4">
    <source>
        <dbReference type="Proteomes" id="UP000193926"/>
    </source>
</evidence>
<comment type="similarity">
    <text evidence="1">Belongs to the universal stress protein A family.</text>
</comment>
<dbReference type="RefSeq" id="WP_085635484.1">
    <property type="nucleotide sequence ID" value="NZ_JFKC01000002.1"/>
</dbReference>
<dbReference type="PRINTS" id="PR01438">
    <property type="entry name" value="UNVRSLSTRESS"/>
</dbReference>
<protein>
    <submittedName>
        <fullName evidence="3">Universal stress protein</fullName>
    </submittedName>
</protein>
<organism evidence="3 4">
    <name type="scientific">Marivita geojedonensis</name>
    <dbReference type="NCBI Taxonomy" id="1123756"/>
    <lineage>
        <taxon>Bacteria</taxon>
        <taxon>Pseudomonadati</taxon>
        <taxon>Pseudomonadota</taxon>
        <taxon>Alphaproteobacteria</taxon>
        <taxon>Rhodobacterales</taxon>
        <taxon>Roseobacteraceae</taxon>
        <taxon>Marivita</taxon>
    </lineage>
</organism>
<dbReference type="EMBL" id="JFKC01000002">
    <property type="protein sequence ID" value="OSQ52605.1"/>
    <property type="molecule type" value="Genomic_DNA"/>
</dbReference>